<dbReference type="OrthoDB" id="2499658at2759"/>
<accession>A0A183FIF7</accession>
<gene>
    <name evidence="1" type="ORF">HPBE_LOCUS6678</name>
</gene>
<dbReference type="EMBL" id="UZAH01025716">
    <property type="protein sequence ID" value="VDO69259.1"/>
    <property type="molecule type" value="Genomic_DNA"/>
</dbReference>
<evidence type="ECO:0000313" key="2">
    <source>
        <dbReference type="Proteomes" id="UP000050761"/>
    </source>
</evidence>
<dbReference type="Proteomes" id="UP000050761">
    <property type="component" value="Unassembled WGS sequence"/>
</dbReference>
<organism evidence="2 3">
    <name type="scientific">Heligmosomoides polygyrus</name>
    <name type="common">Parasitic roundworm</name>
    <dbReference type="NCBI Taxonomy" id="6339"/>
    <lineage>
        <taxon>Eukaryota</taxon>
        <taxon>Metazoa</taxon>
        <taxon>Ecdysozoa</taxon>
        <taxon>Nematoda</taxon>
        <taxon>Chromadorea</taxon>
        <taxon>Rhabditida</taxon>
        <taxon>Rhabditina</taxon>
        <taxon>Rhabditomorpha</taxon>
        <taxon>Strongyloidea</taxon>
        <taxon>Heligmosomidae</taxon>
        <taxon>Heligmosomoides</taxon>
    </lineage>
</organism>
<sequence length="116" mass="12917">MASFLNGLSDHFDGDNDLDLVEHDSQKFNCSDLRMAPNENLARFVSEFDEGPKQICPMNQPSSSNVWAVVDVDVVDFSKRPDPPFTHVFHAKDEGVICRGADFGEISLDDVLPPLH</sequence>
<protein>
    <submittedName>
        <fullName evidence="3">DUF1618 domain-containing protein</fullName>
    </submittedName>
</protein>
<accession>A0A3P7XVB9</accession>
<evidence type="ECO:0000313" key="1">
    <source>
        <dbReference type="EMBL" id="VDO69259.1"/>
    </source>
</evidence>
<reference evidence="3" key="2">
    <citation type="submission" date="2019-09" db="UniProtKB">
        <authorList>
            <consortium name="WormBaseParasite"/>
        </authorList>
    </citation>
    <scope>IDENTIFICATION</scope>
</reference>
<name>A0A183FIF7_HELPZ</name>
<reference evidence="1 2" key="1">
    <citation type="submission" date="2018-11" db="EMBL/GenBank/DDBJ databases">
        <authorList>
            <consortium name="Pathogen Informatics"/>
        </authorList>
    </citation>
    <scope>NUCLEOTIDE SEQUENCE [LARGE SCALE GENOMIC DNA]</scope>
</reference>
<dbReference type="WBParaSite" id="HPBE_0000667701-mRNA-1">
    <property type="protein sequence ID" value="HPBE_0000667701-mRNA-1"/>
    <property type="gene ID" value="HPBE_0000667701"/>
</dbReference>
<evidence type="ECO:0000313" key="3">
    <source>
        <dbReference type="WBParaSite" id="HPBE_0000667701-mRNA-1"/>
    </source>
</evidence>
<keyword evidence="2" id="KW-1185">Reference proteome</keyword>
<proteinExistence type="predicted"/>
<dbReference type="AlphaFoldDB" id="A0A183FIF7"/>